<dbReference type="GO" id="GO:0015969">
    <property type="term" value="P:guanosine tetraphosphate metabolic process"/>
    <property type="evidence" value="ECO:0007669"/>
    <property type="project" value="InterPro"/>
</dbReference>
<feature type="domain" description="RelA/SpoT" evidence="2">
    <location>
        <begin position="310"/>
        <end position="432"/>
    </location>
</feature>
<dbReference type="EMBL" id="SDKM01000028">
    <property type="protein sequence ID" value="RYP83910.1"/>
    <property type="molecule type" value="Genomic_DNA"/>
</dbReference>
<organism evidence="3 4">
    <name type="scientific">Nocardioides guangzhouensis</name>
    <dbReference type="NCBI Taxonomy" id="2497878"/>
    <lineage>
        <taxon>Bacteria</taxon>
        <taxon>Bacillati</taxon>
        <taxon>Actinomycetota</taxon>
        <taxon>Actinomycetes</taxon>
        <taxon>Propionibacteriales</taxon>
        <taxon>Nocardioidaceae</taxon>
        <taxon>Nocardioides</taxon>
    </lineage>
</organism>
<dbReference type="Pfam" id="PF04250">
    <property type="entry name" value="DUF429"/>
    <property type="match status" value="1"/>
</dbReference>
<proteinExistence type="predicted"/>
<dbReference type="OrthoDB" id="9801824at2"/>
<dbReference type="InterPro" id="IPR007362">
    <property type="entry name" value="DUF429"/>
</dbReference>
<keyword evidence="4" id="KW-1185">Reference proteome</keyword>
<dbReference type="PANTHER" id="PTHR41773:SF1">
    <property type="entry name" value="RELA_SPOT DOMAIN-CONTAINING PROTEIN"/>
    <property type="match status" value="1"/>
</dbReference>
<dbReference type="SUPFAM" id="SSF81301">
    <property type="entry name" value="Nucleotidyltransferase"/>
    <property type="match status" value="1"/>
</dbReference>
<dbReference type="SMART" id="SM00954">
    <property type="entry name" value="RelA_SpoT"/>
    <property type="match status" value="1"/>
</dbReference>
<evidence type="ECO:0000313" key="4">
    <source>
        <dbReference type="Proteomes" id="UP000295198"/>
    </source>
</evidence>
<evidence type="ECO:0000259" key="2">
    <source>
        <dbReference type="SMART" id="SM00954"/>
    </source>
</evidence>
<evidence type="ECO:0000313" key="3">
    <source>
        <dbReference type="EMBL" id="RYP83910.1"/>
    </source>
</evidence>
<dbReference type="Gene3D" id="3.30.460.10">
    <property type="entry name" value="Beta Polymerase, domain 2"/>
    <property type="match status" value="1"/>
</dbReference>
<dbReference type="CDD" id="cd05399">
    <property type="entry name" value="NT_Rel-Spo_like"/>
    <property type="match status" value="1"/>
</dbReference>
<feature type="compositionally biased region" description="Basic and acidic residues" evidence="1">
    <location>
        <begin position="256"/>
        <end position="267"/>
    </location>
</feature>
<dbReference type="AlphaFoldDB" id="A0A4Q4Z7S5"/>
<dbReference type="InterPro" id="IPR043519">
    <property type="entry name" value="NT_sf"/>
</dbReference>
<dbReference type="RefSeq" id="WP_134719452.1">
    <property type="nucleotide sequence ID" value="NZ_SDKM01000028.1"/>
</dbReference>
<name>A0A4Q4Z7S5_9ACTN</name>
<accession>A0A4Q4Z7S5</accession>
<protein>
    <submittedName>
        <fullName evidence="3">DUF429 domain-containing protein</fullName>
    </submittedName>
</protein>
<dbReference type="Pfam" id="PF04607">
    <property type="entry name" value="RelA_SpoT"/>
    <property type="match status" value="1"/>
</dbReference>
<comment type="caution">
    <text evidence="3">The sequence shown here is derived from an EMBL/GenBank/DDBJ whole genome shotgun (WGS) entry which is preliminary data.</text>
</comment>
<dbReference type="PANTHER" id="PTHR41773">
    <property type="entry name" value="GTP PYROPHOSPHATASE-RELATED"/>
    <property type="match status" value="1"/>
</dbReference>
<sequence length="586" mass="64245">MHFVGVDLAWGDRKPTGLAVLDDGGRLLRVTAADTDEAIGAELAPYVDGACLVAVDAPLVVTNASGNRPCEAALNRDFAKFDAGAHPSNTRKAEFRDEPRGARLARALGLDIDPASTAKRRAIEVYPHPATVALFRLGRTLKYKNKPGRSLDQLRGELLSLVHHLEGLSDAATPLLLDHPDWAALVGRIEQARTKADLRRCEDPVDAVVCAYVALFAEREPQQTTTYGDLERGYIVTPTLPPGHRPAPRQAAAEAAQDRAEQQRVEEGASDAVQAYARLQPSLREVTERCVAAVTEALDEAGINYLSVSGRAKSVASFAAKAARQIDGTPVFTDPLREITDQIGVRVITYLQPDVTAVAGLLAEQATVLDDRDMGRETASEGRFGYSSRHLLLEMDAARAVRLPVQVQIRTVLQHAWAEFEHDIRYKGTIPAEHVPDLDRRFTLAAGLLELADREFSEIRDRLQAGMSGQRPEADRADPRIGAQELAAFLAGQYADASWSRTDHYAWISGLLLELGVTSLTELTDLLRPVDSEAINERLGYKHPPSAVRRLDDALLSVFGEKYLALHGNEHRENLLRTRLEKMRSA</sequence>
<feature type="region of interest" description="Disordered" evidence="1">
    <location>
        <begin position="240"/>
        <end position="267"/>
    </location>
</feature>
<gene>
    <name evidence="3" type="ORF">EKO23_17690</name>
</gene>
<dbReference type="InterPro" id="IPR007685">
    <property type="entry name" value="RelA_SpoT"/>
</dbReference>
<evidence type="ECO:0000256" key="1">
    <source>
        <dbReference type="SAM" id="MobiDB-lite"/>
    </source>
</evidence>
<dbReference type="Proteomes" id="UP000295198">
    <property type="component" value="Unassembled WGS sequence"/>
</dbReference>
<reference evidence="3 4" key="1">
    <citation type="submission" date="2019-01" db="EMBL/GenBank/DDBJ databases">
        <title>Nocardioides guangzhouensis sp. nov., an actinobacterium isolated from soil.</title>
        <authorList>
            <person name="Fu Y."/>
            <person name="Cai Y."/>
            <person name="Lin Z."/>
            <person name="Chen P."/>
        </authorList>
    </citation>
    <scope>NUCLEOTIDE SEQUENCE [LARGE SCALE GENOMIC DNA]</scope>
    <source>
        <strain evidence="3 4">130</strain>
    </source>
</reference>
<dbReference type="Gene3D" id="1.10.287.860">
    <property type="entry name" value="Nucleotidyltransferase"/>
    <property type="match status" value="1"/>
</dbReference>